<protein>
    <recommendedName>
        <fullName evidence="3">Dihydrolipoamide dehydrogenase</fullName>
    </recommendedName>
</protein>
<dbReference type="STRING" id="362418.IW19_11220"/>
<dbReference type="RefSeq" id="WP_035684104.1">
    <property type="nucleotide sequence ID" value="NZ_JPRL01000001.1"/>
</dbReference>
<organism evidence="1 2">
    <name type="scientific">Flavobacterium reichenbachii</name>
    <dbReference type="NCBI Taxonomy" id="362418"/>
    <lineage>
        <taxon>Bacteria</taxon>
        <taxon>Pseudomonadati</taxon>
        <taxon>Bacteroidota</taxon>
        <taxon>Flavobacteriia</taxon>
        <taxon>Flavobacteriales</taxon>
        <taxon>Flavobacteriaceae</taxon>
        <taxon>Flavobacterium</taxon>
    </lineage>
</organism>
<name>A0A085ZNP6_9FLAO</name>
<accession>A0A085ZNP6</accession>
<evidence type="ECO:0000313" key="2">
    <source>
        <dbReference type="Proteomes" id="UP000028715"/>
    </source>
</evidence>
<comment type="caution">
    <text evidence="1">The sequence shown here is derived from an EMBL/GenBank/DDBJ whole genome shotgun (WGS) entry which is preliminary data.</text>
</comment>
<dbReference type="PROSITE" id="PS51257">
    <property type="entry name" value="PROKAR_LIPOPROTEIN"/>
    <property type="match status" value="1"/>
</dbReference>
<dbReference type="Proteomes" id="UP000028715">
    <property type="component" value="Unassembled WGS sequence"/>
</dbReference>
<gene>
    <name evidence="1" type="ORF">IW19_11220</name>
</gene>
<dbReference type="EMBL" id="JPRL01000001">
    <property type="protein sequence ID" value="KFF06060.1"/>
    <property type="molecule type" value="Genomic_DNA"/>
</dbReference>
<evidence type="ECO:0008006" key="3">
    <source>
        <dbReference type="Google" id="ProtNLM"/>
    </source>
</evidence>
<dbReference type="AlphaFoldDB" id="A0A085ZNP6"/>
<proteinExistence type="predicted"/>
<dbReference type="OrthoDB" id="1524444at2"/>
<reference evidence="1 2" key="1">
    <citation type="submission" date="2014-07" db="EMBL/GenBank/DDBJ databases">
        <title>Genome of Flavobacterium reichenbachii LMG 25512.</title>
        <authorList>
            <person name="Stropko S.J."/>
            <person name="Pipes S.E."/>
            <person name="Newman J.D."/>
        </authorList>
    </citation>
    <scope>NUCLEOTIDE SEQUENCE [LARGE SCALE GENOMIC DNA]</scope>
    <source>
        <strain evidence="1 2">LMG 25512</strain>
    </source>
</reference>
<keyword evidence="2" id="KW-1185">Reference proteome</keyword>
<sequence length="171" mass="19440">MKKILSLFAIVGLIVFSSCEGPEGPPGEDGTNVLGAVYENIAPNYYNFTSPNYSVRFTFPTRIYDSDVVLVYRFGGVDSSNRPVWQALPETYFFDDGTRDFSLKYVFTYNYVDIYLDGNDRATVPADYRVNQIFRIVVVPADFASKVNKNSYLDVITKLNIKESEVQKINF</sequence>
<evidence type="ECO:0000313" key="1">
    <source>
        <dbReference type="EMBL" id="KFF06060.1"/>
    </source>
</evidence>
<dbReference type="eggNOG" id="ENOG5032UAD">
    <property type="taxonomic scope" value="Bacteria"/>
</dbReference>